<dbReference type="AlphaFoldDB" id="A0A9D4SS89"/>
<keyword evidence="9" id="KW-0804">Transcription</keyword>
<comment type="similarity">
    <text evidence="2">Belongs to the THAP1 family.</text>
</comment>
<dbReference type="InterPro" id="IPR026516">
    <property type="entry name" value="THAP1/10"/>
</dbReference>
<proteinExistence type="inferred from homology"/>
<feature type="region of interest" description="Disordered" evidence="13">
    <location>
        <begin position="224"/>
        <end position="270"/>
    </location>
</feature>
<evidence type="ECO:0000256" key="7">
    <source>
        <dbReference type="ARBA" id="ARBA00023054"/>
    </source>
</evidence>
<reference evidence="15" key="1">
    <citation type="journal article" date="2020" name="Cell">
        <title>Large-Scale Comparative Analyses of Tick Genomes Elucidate Their Genetic Diversity and Vector Capacities.</title>
        <authorList>
            <consortium name="Tick Genome and Microbiome Consortium (TIGMIC)"/>
            <person name="Jia N."/>
            <person name="Wang J."/>
            <person name="Shi W."/>
            <person name="Du L."/>
            <person name="Sun Y."/>
            <person name="Zhan W."/>
            <person name="Jiang J.F."/>
            <person name="Wang Q."/>
            <person name="Zhang B."/>
            <person name="Ji P."/>
            <person name="Bell-Sakyi L."/>
            <person name="Cui X.M."/>
            <person name="Yuan T.T."/>
            <person name="Jiang B.G."/>
            <person name="Yang W.F."/>
            <person name="Lam T.T."/>
            <person name="Chang Q.C."/>
            <person name="Ding S.J."/>
            <person name="Wang X.J."/>
            <person name="Zhu J.G."/>
            <person name="Ruan X.D."/>
            <person name="Zhao L."/>
            <person name="Wei J.T."/>
            <person name="Ye R.Z."/>
            <person name="Que T.C."/>
            <person name="Du C.H."/>
            <person name="Zhou Y.H."/>
            <person name="Cheng J.X."/>
            <person name="Dai P.F."/>
            <person name="Guo W.B."/>
            <person name="Han X.H."/>
            <person name="Huang E.J."/>
            <person name="Li L.F."/>
            <person name="Wei W."/>
            <person name="Gao Y.C."/>
            <person name="Liu J.Z."/>
            <person name="Shao H.Z."/>
            <person name="Wang X."/>
            <person name="Wang C.C."/>
            <person name="Yang T.C."/>
            <person name="Huo Q.B."/>
            <person name="Li W."/>
            <person name="Chen H.Y."/>
            <person name="Chen S.E."/>
            <person name="Zhou L.G."/>
            <person name="Ni X.B."/>
            <person name="Tian J.H."/>
            <person name="Sheng Y."/>
            <person name="Liu T."/>
            <person name="Pan Y.S."/>
            <person name="Xia L.Y."/>
            <person name="Li J."/>
            <person name="Zhao F."/>
            <person name="Cao W.C."/>
        </authorList>
    </citation>
    <scope>NUCLEOTIDE SEQUENCE</scope>
    <source>
        <strain evidence="15">Rsan-2018</strain>
    </source>
</reference>
<dbReference type="InterPro" id="IPR006612">
    <property type="entry name" value="THAP_Znf"/>
</dbReference>
<dbReference type="Proteomes" id="UP000821837">
    <property type="component" value="Chromosome 6"/>
</dbReference>
<keyword evidence="11" id="KW-0131">Cell cycle</keyword>
<sequence>MIRAEGDGEEQAHPGNRLANGRKNATLHFTKGPSIDTANIVVDNDTAHPDVVRYLYADYAVTCAIMELRYFGYRRIGLSGRPRFTSPRGNPPGSGALVDGTGWEEEVLQGGGRKALFPGSGSVDPSVSFHAVPRDEPRRSRWLNAVPMIRRQKELKKPVVCSLHFSPSDYVYNPVLGKDLGVPQKGLLTRSAVPSLLAPSFPPQVPSQEQTSLSAAIAESAIEGDAAGVPVETQSGDGVAETERSQDEENTAPVGGDKEVDDSYRGSAEDVGAGCHREIHSEASVLPAAVSTSGLQGQKDPTRCPPSGTTGRSIGIDKSVQVHVRGISVGVQVNLAMKEKKDEGVQVDIDDVPLTSTPVKRQQQISPETSYVASPNLSPVRTCVDTTGSTYQPDESSWTLDSTLDEDDE</sequence>
<feature type="region of interest" description="Disordered" evidence="13">
    <location>
        <begin position="289"/>
        <end position="314"/>
    </location>
</feature>
<feature type="domain" description="THAP-type" evidence="14">
    <location>
        <begin position="111"/>
        <end position="197"/>
    </location>
</feature>
<evidence type="ECO:0000256" key="6">
    <source>
        <dbReference type="ARBA" id="ARBA00023015"/>
    </source>
</evidence>
<dbReference type="GO" id="GO:0043565">
    <property type="term" value="F:sequence-specific DNA binding"/>
    <property type="evidence" value="ECO:0007669"/>
    <property type="project" value="InterPro"/>
</dbReference>
<keyword evidence="5" id="KW-0862">Zinc</keyword>
<keyword evidence="6" id="KW-0805">Transcription regulation</keyword>
<evidence type="ECO:0000256" key="2">
    <source>
        <dbReference type="ARBA" id="ARBA00006177"/>
    </source>
</evidence>
<evidence type="ECO:0000256" key="11">
    <source>
        <dbReference type="ARBA" id="ARBA00023306"/>
    </source>
</evidence>
<name>A0A9D4SS89_RHISA</name>
<feature type="compositionally biased region" description="Basic and acidic residues" evidence="13">
    <location>
        <begin position="1"/>
        <end position="12"/>
    </location>
</feature>
<evidence type="ECO:0000256" key="9">
    <source>
        <dbReference type="ARBA" id="ARBA00023163"/>
    </source>
</evidence>
<evidence type="ECO:0000313" key="15">
    <source>
        <dbReference type="EMBL" id="KAH7946620.1"/>
    </source>
</evidence>
<evidence type="ECO:0000256" key="13">
    <source>
        <dbReference type="SAM" id="MobiDB-lite"/>
    </source>
</evidence>
<evidence type="ECO:0000256" key="12">
    <source>
        <dbReference type="PROSITE-ProRule" id="PRU00309"/>
    </source>
</evidence>
<dbReference type="VEuPathDB" id="VectorBase:RSAN_056515"/>
<keyword evidence="10" id="KW-0539">Nucleus</keyword>
<dbReference type="PANTHER" id="PTHR46600">
    <property type="entry name" value="THAP DOMAIN-CONTAINING"/>
    <property type="match status" value="1"/>
</dbReference>
<evidence type="ECO:0000256" key="3">
    <source>
        <dbReference type="ARBA" id="ARBA00022723"/>
    </source>
</evidence>
<organism evidence="15 16">
    <name type="scientific">Rhipicephalus sanguineus</name>
    <name type="common">Brown dog tick</name>
    <name type="synonym">Ixodes sanguineus</name>
    <dbReference type="NCBI Taxonomy" id="34632"/>
    <lineage>
        <taxon>Eukaryota</taxon>
        <taxon>Metazoa</taxon>
        <taxon>Ecdysozoa</taxon>
        <taxon>Arthropoda</taxon>
        <taxon>Chelicerata</taxon>
        <taxon>Arachnida</taxon>
        <taxon>Acari</taxon>
        <taxon>Parasitiformes</taxon>
        <taxon>Ixodida</taxon>
        <taxon>Ixodoidea</taxon>
        <taxon>Ixodidae</taxon>
        <taxon>Rhipicephalinae</taxon>
        <taxon>Rhipicephalus</taxon>
        <taxon>Rhipicephalus</taxon>
    </lineage>
</organism>
<dbReference type="VEuPathDB" id="VectorBase:RSAN_037371"/>
<dbReference type="PROSITE" id="PS50950">
    <property type="entry name" value="ZF_THAP"/>
    <property type="match status" value="1"/>
</dbReference>
<evidence type="ECO:0000256" key="1">
    <source>
        <dbReference type="ARBA" id="ARBA00004642"/>
    </source>
</evidence>
<evidence type="ECO:0000256" key="4">
    <source>
        <dbReference type="ARBA" id="ARBA00022771"/>
    </source>
</evidence>
<dbReference type="InterPro" id="IPR038441">
    <property type="entry name" value="THAP_Znf_sf"/>
</dbReference>
<protein>
    <recommendedName>
        <fullName evidence="14">THAP-type domain-containing protein</fullName>
    </recommendedName>
</protein>
<comment type="subcellular location">
    <subcellularLocation>
        <location evidence="1">Nucleus</location>
        <location evidence="1">Nucleoplasm</location>
    </subcellularLocation>
</comment>
<evidence type="ECO:0000313" key="16">
    <source>
        <dbReference type="Proteomes" id="UP000821837"/>
    </source>
</evidence>
<keyword evidence="16" id="KW-1185">Reference proteome</keyword>
<dbReference type="Pfam" id="PF05485">
    <property type="entry name" value="THAP"/>
    <property type="match status" value="1"/>
</dbReference>
<keyword evidence="3" id="KW-0479">Metal-binding</keyword>
<feature type="compositionally biased region" description="Polar residues" evidence="13">
    <location>
        <begin position="358"/>
        <end position="402"/>
    </location>
</feature>
<feature type="region of interest" description="Disordered" evidence="13">
    <location>
        <begin position="1"/>
        <end position="22"/>
    </location>
</feature>
<accession>A0A9D4SS89</accession>
<keyword evidence="4 12" id="KW-0863">Zinc-finger</keyword>
<comment type="caution">
    <text evidence="15">The sequence shown here is derived from an EMBL/GenBank/DDBJ whole genome shotgun (WGS) entry which is preliminary data.</text>
</comment>
<evidence type="ECO:0000256" key="10">
    <source>
        <dbReference type="ARBA" id="ARBA00023242"/>
    </source>
</evidence>
<reference evidence="15" key="2">
    <citation type="submission" date="2021-09" db="EMBL/GenBank/DDBJ databases">
        <authorList>
            <person name="Jia N."/>
            <person name="Wang J."/>
            <person name="Shi W."/>
            <person name="Du L."/>
            <person name="Sun Y."/>
            <person name="Zhan W."/>
            <person name="Jiang J."/>
            <person name="Wang Q."/>
            <person name="Zhang B."/>
            <person name="Ji P."/>
            <person name="Sakyi L.B."/>
            <person name="Cui X."/>
            <person name="Yuan T."/>
            <person name="Jiang B."/>
            <person name="Yang W."/>
            <person name="Lam T.T.-Y."/>
            <person name="Chang Q."/>
            <person name="Ding S."/>
            <person name="Wang X."/>
            <person name="Zhu J."/>
            <person name="Ruan X."/>
            <person name="Zhao L."/>
            <person name="Wei J."/>
            <person name="Que T."/>
            <person name="Du C."/>
            <person name="Cheng J."/>
            <person name="Dai P."/>
            <person name="Han X."/>
            <person name="Huang E."/>
            <person name="Gao Y."/>
            <person name="Liu J."/>
            <person name="Shao H."/>
            <person name="Ye R."/>
            <person name="Li L."/>
            <person name="Wei W."/>
            <person name="Wang X."/>
            <person name="Wang C."/>
            <person name="Huo Q."/>
            <person name="Li W."/>
            <person name="Guo W."/>
            <person name="Chen H."/>
            <person name="Chen S."/>
            <person name="Zhou L."/>
            <person name="Zhou L."/>
            <person name="Ni X."/>
            <person name="Tian J."/>
            <person name="Zhou Y."/>
            <person name="Sheng Y."/>
            <person name="Liu T."/>
            <person name="Pan Y."/>
            <person name="Xia L."/>
            <person name="Li J."/>
            <person name="Zhao F."/>
            <person name="Cao W."/>
        </authorList>
    </citation>
    <scope>NUCLEOTIDE SEQUENCE</scope>
    <source>
        <strain evidence="15">Rsan-2018</strain>
        <tissue evidence="15">Larvae</tissue>
    </source>
</reference>
<feature type="region of interest" description="Disordered" evidence="13">
    <location>
        <begin position="358"/>
        <end position="409"/>
    </location>
</feature>
<dbReference type="SUPFAM" id="SSF57716">
    <property type="entry name" value="Glucocorticoid receptor-like (DNA-binding domain)"/>
    <property type="match status" value="1"/>
</dbReference>
<keyword evidence="7" id="KW-0175">Coiled coil</keyword>
<dbReference type="Gene3D" id="6.20.210.20">
    <property type="entry name" value="THAP domain"/>
    <property type="match status" value="1"/>
</dbReference>
<dbReference type="EMBL" id="JABSTV010001252">
    <property type="protein sequence ID" value="KAH7946620.1"/>
    <property type="molecule type" value="Genomic_DNA"/>
</dbReference>
<keyword evidence="8 12" id="KW-0238">DNA-binding</keyword>
<dbReference type="GO" id="GO:0008270">
    <property type="term" value="F:zinc ion binding"/>
    <property type="evidence" value="ECO:0007669"/>
    <property type="project" value="UniProtKB-KW"/>
</dbReference>
<evidence type="ECO:0000259" key="14">
    <source>
        <dbReference type="PROSITE" id="PS50950"/>
    </source>
</evidence>
<gene>
    <name evidence="15" type="ORF">HPB52_002140</name>
</gene>
<feature type="compositionally biased region" description="Basic and acidic residues" evidence="13">
    <location>
        <begin position="256"/>
        <end position="268"/>
    </location>
</feature>
<dbReference type="GO" id="GO:0005654">
    <property type="term" value="C:nucleoplasm"/>
    <property type="evidence" value="ECO:0007669"/>
    <property type="project" value="UniProtKB-SubCell"/>
</dbReference>
<evidence type="ECO:0000256" key="8">
    <source>
        <dbReference type="ARBA" id="ARBA00023125"/>
    </source>
</evidence>
<evidence type="ECO:0000256" key="5">
    <source>
        <dbReference type="ARBA" id="ARBA00022833"/>
    </source>
</evidence>
<dbReference type="PANTHER" id="PTHR46600:SF1">
    <property type="entry name" value="THAP DOMAIN-CONTAINING PROTEIN 1"/>
    <property type="match status" value="1"/>
</dbReference>